<dbReference type="AlphaFoldDB" id="B8CK28"/>
<name>B8CK28_SHEPW</name>
<gene>
    <name evidence="1" type="ordered locus">swp_0925</name>
</gene>
<dbReference type="EMBL" id="CP000472">
    <property type="protein sequence ID" value="ACJ27731.1"/>
    <property type="molecule type" value="Genomic_DNA"/>
</dbReference>
<organism evidence="1 2">
    <name type="scientific">Shewanella piezotolerans (strain WP3 / JCM 13877)</name>
    <dbReference type="NCBI Taxonomy" id="225849"/>
    <lineage>
        <taxon>Bacteria</taxon>
        <taxon>Pseudomonadati</taxon>
        <taxon>Pseudomonadota</taxon>
        <taxon>Gammaproteobacteria</taxon>
        <taxon>Alteromonadales</taxon>
        <taxon>Shewanellaceae</taxon>
        <taxon>Shewanella</taxon>
    </lineage>
</organism>
<dbReference type="Proteomes" id="UP000000753">
    <property type="component" value="Chromosome"/>
</dbReference>
<proteinExistence type="predicted"/>
<dbReference type="KEGG" id="swp:swp_0925"/>
<protein>
    <submittedName>
        <fullName evidence="1">Uncharacterized protein</fullName>
    </submittedName>
</protein>
<sequence length="31" mass="3753">MMGIYDWLVKKKEPRLERVLADKSYPQSQDK</sequence>
<reference evidence="1 2" key="1">
    <citation type="journal article" date="2008" name="PLoS ONE">
        <title>Environmental adaptation: genomic analysis of the piezotolerant and psychrotolerant deep-sea iron reducing bacterium Shewanella piezotolerans WP3.</title>
        <authorList>
            <person name="Wang F."/>
            <person name="Wang J."/>
            <person name="Jian H."/>
            <person name="Zhang B."/>
            <person name="Li S."/>
            <person name="Wang F."/>
            <person name="Zeng X."/>
            <person name="Gao L."/>
            <person name="Bartlett D.H."/>
            <person name="Yu J."/>
            <person name="Hu S."/>
            <person name="Xiao X."/>
        </authorList>
    </citation>
    <scope>NUCLEOTIDE SEQUENCE [LARGE SCALE GENOMIC DNA]</scope>
    <source>
        <strain evidence="2">WP3 / JCM 13877</strain>
    </source>
</reference>
<dbReference type="HOGENOM" id="CLU_3398420_0_0_6"/>
<keyword evidence="2" id="KW-1185">Reference proteome</keyword>
<evidence type="ECO:0000313" key="2">
    <source>
        <dbReference type="Proteomes" id="UP000000753"/>
    </source>
</evidence>
<evidence type="ECO:0000313" key="1">
    <source>
        <dbReference type="EMBL" id="ACJ27731.1"/>
    </source>
</evidence>
<accession>B8CK28</accession>